<evidence type="ECO:0000256" key="1">
    <source>
        <dbReference type="SAM" id="SignalP"/>
    </source>
</evidence>
<evidence type="ECO:0000259" key="2">
    <source>
        <dbReference type="Pfam" id="PF00419"/>
    </source>
</evidence>
<dbReference type="EMBL" id="CP001113">
    <property type="protein sequence ID" value="ACF62131.1"/>
    <property type="molecule type" value="Genomic_DNA"/>
</dbReference>
<dbReference type="HOGENOM" id="CLU_088965_3_3_6"/>
<accession>A0A0H3BMR8</accession>
<dbReference type="InterPro" id="IPR008966">
    <property type="entry name" value="Adhesion_dom_sf"/>
</dbReference>
<dbReference type="GO" id="GO:0043709">
    <property type="term" value="P:cell adhesion involved in single-species biofilm formation"/>
    <property type="evidence" value="ECO:0007669"/>
    <property type="project" value="TreeGrafter"/>
</dbReference>
<dbReference type="PANTHER" id="PTHR33420">
    <property type="entry name" value="FIMBRIAL SUBUNIT ELFA-RELATED"/>
    <property type="match status" value="1"/>
</dbReference>
<feature type="domain" description="Fimbrial-type adhesion" evidence="2">
    <location>
        <begin position="32"/>
        <end position="178"/>
    </location>
</feature>
<dbReference type="InterPro" id="IPR000259">
    <property type="entry name" value="Adhesion_dom_fimbrial"/>
</dbReference>
<dbReference type="PANTHER" id="PTHR33420:SF9">
    <property type="entry name" value="MINOR FIMBRIAL SUBUNIT"/>
    <property type="match status" value="1"/>
</dbReference>
<dbReference type="KEGG" id="see:SNSL254_A3176"/>
<protein>
    <submittedName>
        <fullName evidence="3">Fimbrial subunit</fullName>
    </submittedName>
</protein>
<proteinExistence type="predicted"/>
<sequence>MNRIFQTAGHLIGGVMLWAVCNTLPAATPNVHYSGKLVAGACNLVVDNDTMATVDFHTIGSDNFDASGQTTPVPFKLSLQDCKTALANGVLVTFQGVEDSTLPGLLALEPSSEASGFAIGVETAAQQPVSINATVGTAFVLKEGITTINLQARLQKYAGEEVMPGEFSGSATVSFEYQ</sequence>
<dbReference type="GO" id="GO:0009289">
    <property type="term" value="C:pilus"/>
    <property type="evidence" value="ECO:0007669"/>
    <property type="project" value="InterPro"/>
</dbReference>
<gene>
    <name evidence="3" type="ordered locus">SNSL254_A3176</name>
</gene>
<feature type="chain" id="PRO_5002605511" evidence="1">
    <location>
        <begin position="27"/>
        <end position="178"/>
    </location>
</feature>
<feature type="signal peptide" evidence="1">
    <location>
        <begin position="1"/>
        <end position="26"/>
    </location>
</feature>
<dbReference type="InterPro" id="IPR036937">
    <property type="entry name" value="Adhesion_dom_fimbrial_sf"/>
</dbReference>
<dbReference type="AlphaFoldDB" id="A0A0H3BMR8"/>
<keyword evidence="1" id="KW-0732">Signal</keyword>
<name>A0A0H3BMR8_SALNS</name>
<reference evidence="3 4" key="1">
    <citation type="journal article" date="2011" name="J. Bacteriol.">
        <title>Comparative genomics of 28 Salmonella enterica isolates: evidence for CRISPR-mediated adaptive sublineage evolution.</title>
        <authorList>
            <person name="Fricke W.F."/>
            <person name="Mammel M.K."/>
            <person name="McDermott P.F."/>
            <person name="Tartera C."/>
            <person name="White D.G."/>
            <person name="Leclerc J.E."/>
            <person name="Ravel J."/>
            <person name="Cebula T.A."/>
        </authorList>
    </citation>
    <scope>NUCLEOTIDE SEQUENCE [LARGE SCALE GENOMIC DNA]</scope>
    <source>
        <strain evidence="3 4">SL254</strain>
    </source>
</reference>
<dbReference type="InterPro" id="IPR050263">
    <property type="entry name" value="Bact_Fimbrial_Adh_Pro"/>
</dbReference>
<dbReference type="Pfam" id="PF00419">
    <property type="entry name" value="Fimbrial"/>
    <property type="match status" value="1"/>
</dbReference>
<dbReference type="Proteomes" id="UP000008824">
    <property type="component" value="Chromosome"/>
</dbReference>
<dbReference type="NCBIfam" id="NF011792">
    <property type="entry name" value="PRK15260.1"/>
    <property type="match status" value="1"/>
</dbReference>
<dbReference type="RefSeq" id="WP_001079642.1">
    <property type="nucleotide sequence ID" value="NC_011080.1"/>
</dbReference>
<evidence type="ECO:0000313" key="3">
    <source>
        <dbReference type="EMBL" id="ACF62131.1"/>
    </source>
</evidence>
<dbReference type="Gene3D" id="2.60.40.1090">
    <property type="entry name" value="Fimbrial-type adhesion domain"/>
    <property type="match status" value="1"/>
</dbReference>
<organism evidence="3 4">
    <name type="scientific">Salmonella newport (strain SL254)</name>
    <dbReference type="NCBI Taxonomy" id="423368"/>
    <lineage>
        <taxon>Bacteria</taxon>
        <taxon>Pseudomonadati</taxon>
        <taxon>Pseudomonadota</taxon>
        <taxon>Gammaproteobacteria</taxon>
        <taxon>Enterobacterales</taxon>
        <taxon>Enterobacteriaceae</taxon>
        <taxon>Salmonella</taxon>
    </lineage>
</organism>
<dbReference type="SUPFAM" id="SSF49401">
    <property type="entry name" value="Bacterial adhesins"/>
    <property type="match status" value="1"/>
</dbReference>
<evidence type="ECO:0000313" key="4">
    <source>
        <dbReference type="Proteomes" id="UP000008824"/>
    </source>
</evidence>